<evidence type="ECO:0000256" key="1">
    <source>
        <dbReference type="ARBA" id="ARBA00004651"/>
    </source>
</evidence>
<reference evidence="10" key="1">
    <citation type="submission" date="2018-05" db="EMBL/GenBank/DDBJ databases">
        <authorList>
            <person name="Li X."/>
        </authorList>
    </citation>
    <scope>NUCLEOTIDE SEQUENCE [LARGE SCALE GENOMIC DNA]</scope>
    <source>
        <strain evidence="10">LX32</strain>
    </source>
</reference>
<name>A0A328AB78_9CAUL</name>
<dbReference type="PANTHER" id="PTHR35007:SF1">
    <property type="entry name" value="PILUS ASSEMBLY PROTEIN"/>
    <property type="match status" value="1"/>
</dbReference>
<comment type="caution">
    <text evidence="9">The sequence shown here is derived from an EMBL/GenBank/DDBJ whole genome shotgun (WGS) entry which is preliminary data.</text>
</comment>
<dbReference type="Proteomes" id="UP000249254">
    <property type="component" value="Unassembled WGS sequence"/>
</dbReference>
<evidence type="ECO:0000313" key="9">
    <source>
        <dbReference type="EMBL" id="RAK51829.1"/>
    </source>
</evidence>
<dbReference type="EMBL" id="QFYQ01000002">
    <property type="protein sequence ID" value="RAK51829.1"/>
    <property type="molecule type" value="Genomic_DNA"/>
</dbReference>
<dbReference type="OrthoDB" id="9803381at2"/>
<evidence type="ECO:0000256" key="6">
    <source>
        <dbReference type="SAM" id="Coils"/>
    </source>
</evidence>
<keyword evidence="3 7" id="KW-0812">Transmembrane</keyword>
<keyword evidence="4 7" id="KW-1133">Transmembrane helix</keyword>
<sequence length="318" mass="34875">MSPLLILMLVGAAAAIAAAVFDVRLPRRGRLAKRARRLAEQASDPKGRAERALRRQARGRFDALVRRLLPRPAALQGRLEATGYPITFTQYGLACGAVLVTTGLMGVLLGAPAFMILLESVGSAVWLPHVGVGFLMARRRARFFKLFPEAIGLIVRGLRAGLPVSETIGVVGRETPDPVGEEFRRIADQVRLGEALEDAMWRTARRLDLPEFNFLVISLSVQRETGGNLAETLENLEQILRRRKQMTLKIKAMASEATWSALIIGALPFIMAALMYMVSADYMKTLFTDPLGHLLLAGALASLTVGGLVMRKMTRFEI</sequence>
<dbReference type="InterPro" id="IPR018076">
    <property type="entry name" value="T2SS_GspF_dom"/>
</dbReference>
<feature type="transmembrane region" description="Helical" evidence="7">
    <location>
        <begin position="88"/>
        <end position="108"/>
    </location>
</feature>
<feature type="transmembrane region" description="Helical" evidence="7">
    <location>
        <begin position="259"/>
        <end position="279"/>
    </location>
</feature>
<keyword evidence="10" id="KW-1185">Reference proteome</keyword>
<accession>A0A328AB78</accession>
<evidence type="ECO:0000256" key="7">
    <source>
        <dbReference type="SAM" id="Phobius"/>
    </source>
</evidence>
<feature type="coiled-coil region" evidence="6">
    <location>
        <begin position="229"/>
        <end position="256"/>
    </location>
</feature>
<comment type="subcellular location">
    <subcellularLocation>
        <location evidence="1">Cell membrane</location>
        <topology evidence="1">Multi-pass membrane protein</topology>
    </subcellularLocation>
</comment>
<feature type="transmembrane region" description="Helical" evidence="7">
    <location>
        <begin position="291"/>
        <end position="310"/>
    </location>
</feature>
<evidence type="ECO:0000313" key="10">
    <source>
        <dbReference type="Proteomes" id="UP000249254"/>
    </source>
</evidence>
<feature type="transmembrane region" description="Helical" evidence="7">
    <location>
        <begin position="6"/>
        <end position="25"/>
    </location>
</feature>
<keyword evidence="6" id="KW-0175">Coiled coil</keyword>
<feature type="transmembrane region" description="Helical" evidence="7">
    <location>
        <begin position="114"/>
        <end position="137"/>
    </location>
</feature>
<evidence type="ECO:0000256" key="3">
    <source>
        <dbReference type="ARBA" id="ARBA00022692"/>
    </source>
</evidence>
<dbReference type="Pfam" id="PF00482">
    <property type="entry name" value="T2SSF"/>
    <property type="match status" value="1"/>
</dbReference>
<dbReference type="AlphaFoldDB" id="A0A328AB78"/>
<gene>
    <name evidence="9" type="ORF">DJ017_18605</name>
</gene>
<proteinExistence type="predicted"/>
<protein>
    <submittedName>
        <fullName evidence="9">Pilus assembly protein TadB</fullName>
    </submittedName>
</protein>
<dbReference type="GO" id="GO:0005886">
    <property type="term" value="C:plasma membrane"/>
    <property type="evidence" value="ECO:0007669"/>
    <property type="project" value="UniProtKB-SubCell"/>
</dbReference>
<organism evidence="9 10">
    <name type="scientific">Phenylobacterium soli</name>
    <dbReference type="NCBI Taxonomy" id="2170551"/>
    <lineage>
        <taxon>Bacteria</taxon>
        <taxon>Pseudomonadati</taxon>
        <taxon>Pseudomonadota</taxon>
        <taxon>Alphaproteobacteria</taxon>
        <taxon>Caulobacterales</taxon>
        <taxon>Caulobacteraceae</taxon>
        <taxon>Phenylobacterium</taxon>
    </lineage>
</organism>
<evidence type="ECO:0000256" key="5">
    <source>
        <dbReference type="ARBA" id="ARBA00023136"/>
    </source>
</evidence>
<keyword evidence="5 7" id="KW-0472">Membrane</keyword>
<dbReference type="Gene3D" id="1.20.81.30">
    <property type="entry name" value="Type II secretion system (T2SS), domain F"/>
    <property type="match status" value="1"/>
</dbReference>
<dbReference type="RefSeq" id="WP_111530391.1">
    <property type="nucleotide sequence ID" value="NZ_JBHRSG010000003.1"/>
</dbReference>
<evidence type="ECO:0000256" key="4">
    <source>
        <dbReference type="ARBA" id="ARBA00022989"/>
    </source>
</evidence>
<evidence type="ECO:0000256" key="2">
    <source>
        <dbReference type="ARBA" id="ARBA00022475"/>
    </source>
</evidence>
<evidence type="ECO:0000259" key="8">
    <source>
        <dbReference type="Pfam" id="PF00482"/>
    </source>
</evidence>
<keyword evidence="2" id="KW-1003">Cell membrane</keyword>
<dbReference type="InterPro" id="IPR042094">
    <property type="entry name" value="T2SS_GspF_sf"/>
</dbReference>
<dbReference type="PANTHER" id="PTHR35007">
    <property type="entry name" value="INTEGRAL MEMBRANE PROTEIN-RELATED"/>
    <property type="match status" value="1"/>
</dbReference>
<feature type="domain" description="Type II secretion system protein GspF" evidence="8">
    <location>
        <begin position="153"/>
        <end position="276"/>
    </location>
</feature>